<comment type="caution">
    <text evidence="2">The sequence shown here is derived from an EMBL/GenBank/DDBJ whole genome shotgun (WGS) entry which is preliminary data.</text>
</comment>
<reference evidence="2 3" key="1">
    <citation type="journal article" date="2020" name="ISME J.">
        <title>Uncovering the hidden diversity of litter-decomposition mechanisms in mushroom-forming fungi.</title>
        <authorList>
            <person name="Floudas D."/>
            <person name="Bentzer J."/>
            <person name="Ahren D."/>
            <person name="Johansson T."/>
            <person name="Persson P."/>
            <person name="Tunlid A."/>
        </authorList>
    </citation>
    <scope>NUCLEOTIDE SEQUENCE [LARGE SCALE GENOMIC DNA]</scope>
    <source>
        <strain evidence="2 3">CBS 146.42</strain>
    </source>
</reference>
<feature type="signal peptide" evidence="1">
    <location>
        <begin position="1"/>
        <end position="24"/>
    </location>
</feature>
<organism evidence="2 3">
    <name type="scientific">Leucocoprinus leucothites</name>
    <dbReference type="NCBI Taxonomy" id="201217"/>
    <lineage>
        <taxon>Eukaryota</taxon>
        <taxon>Fungi</taxon>
        <taxon>Dikarya</taxon>
        <taxon>Basidiomycota</taxon>
        <taxon>Agaricomycotina</taxon>
        <taxon>Agaricomycetes</taxon>
        <taxon>Agaricomycetidae</taxon>
        <taxon>Agaricales</taxon>
        <taxon>Agaricineae</taxon>
        <taxon>Agaricaceae</taxon>
        <taxon>Leucocoprinus</taxon>
    </lineage>
</organism>
<keyword evidence="3" id="KW-1185">Reference proteome</keyword>
<protein>
    <submittedName>
        <fullName evidence="2">Uncharacterized protein</fullName>
    </submittedName>
</protein>
<dbReference type="EMBL" id="JAACJO010000036">
    <property type="protein sequence ID" value="KAF5346055.1"/>
    <property type="molecule type" value="Genomic_DNA"/>
</dbReference>
<dbReference type="OrthoDB" id="10520878at2759"/>
<keyword evidence="1" id="KW-0732">Signal</keyword>
<accession>A0A8H5CQJ3</accession>
<feature type="chain" id="PRO_5034487725" evidence="1">
    <location>
        <begin position="25"/>
        <end position="209"/>
    </location>
</feature>
<evidence type="ECO:0000313" key="3">
    <source>
        <dbReference type="Proteomes" id="UP000559027"/>
    </source>
</evidence>
<gene>
    <name evidence="2" type="ORF">D9756_010809</name>
</gene>
<dbReference type="AlphaFoldDB" id="A0A8H5CQJ3"/>
<dbReference type="Proteomes" id="UP000559027">
    <property type="component" value="Unassembled WGS sequence"/>
</dbReference>
<sequence length="209" mass="22277">MRLSSPSQIRAMFILFAALPAAMGATVTIYGVAPTESTILPISLGVSVSFSPLSVNPDGKTAYDDVLVITEVVRVDGPPDTQFSNAPTMSTEIISTPIPVTWSLNADDNGYEFHFTDTSFPDKPADVNEKCSFQGTTATRAVCVDIWSQSGAGRQTTGTWTGVPTPIYTLIEEQTPTQTSSANSQWNGGALFGITWICGLVSYIILQGL</sequence>
<evidence type="ECO:0000313" key="2">
    <source>
        <dbReference type="EMBL" id="KAF5346055.1"/>
    </source>
</evidence>
<name>A0A8H5CQJ3_9AGAR</name>
<proteinExistence type="predicted"/>
<evidence type="ECO:0000256" key="1">
    <source>
        <dbReference type="SAM" id="SignalP"/>
    </source>
</evidence>